<keyword evidence="2" id="KW-0808">Transferase</keyword>
<gene>
    <name evidence="2" type="ORF">BXY45_1533</name>
</gene>
<dbReference type="RefSeq" id="WP_109776738.1">
    <property type="nucleotide sequence ID" value="NZ_QGDQ01000053.1"/>
</dbReference>
<dbReference type="Proteomes" id="UP000245469">
    <property type="component" value="Unassembled WGS sequence"/>
</dbReference>
<dbReference type="InterPro" id="IPR000182">
    <property type="entry name" value="GNAT_dom"/>
</dbReference>
<dbReference type="AlphaFoldDB" id="A0A316A7A2"/>
<dbReference type="InterPro" id="IPR016181">
    <property type="entry name" value="Acyl_CoA_acyltransferase"/>
</dbReference>
<dbReference type="EMBL" id="QGDQ01000053">
    <property type="protein sequence ID" value="PWJ45617.1"/>
    <property type="molecule type" value="Genomic_DNA"/>
</dbReference>
<name>A0A316A7A2_9ACTN</name>
<feature type="domain" description="N-acetyltransferase" evidence="1">
    <location>
        <begin position="19"/>
        <end position="181"/>
    </location>
</feature>
<dbReference type="Pfam" id="PF13302">
    <property type="entry name" value="Acetyltransf_3"/>
    <property type="match status" value="1"/>
</dbReference>
<dbReference type="Gene3D" id="3.40.630.30">
    <property type="match status" value="1"/>
</dbReference>
<dbReference type="OrthoDB" id="9795188at2"/>
<dbReference type="PROSITE" id="PS51186">
    <property type="entry name" value="GNAT"/>
    <property type="match status" value="1"/>
</dbReference>
<evidence type="ECO:0000313" key="2">
    <source>
        <dbReference type="EMBL" id="PWJ45617.1"/>
    </source>
</evidence>
<sequence length="182" mass="20514">MRPLAKAELPPVMLQDAELVLRPWRAEDAPARVQAGADPAIRRWTSVTRGADLEQARSWIRDFEAARLRGDALYLALIADGQCVGGVGLIDVVHRHRRAEVGYWLLPEARGHSYVVRAVRALSAWSFRELGLNRLDLYTNTDNEVSMRAAEKAGFTREALLRRWYLGEDGPEDLILFGLVRP</sequence>
<comment type="caution">
    <text evidence="2">The sequence shown here is derived from an EMBL/GenBank/DDBJ whole genome shotgun (WGS) entry which is preliminary data.</text>
</comment>
<reference evidence="2 3" key="1">
    <citation type="submission" date="2018-03" db="EMBL/GenBank/DDBJ databases">
        <title>Genomic Encyclopedia of Archaeal and Bacterial Type Strains, Phase II (KMG-II): from individual species to whole genera.</title>
        <authorList>
            <person name="Goeker M."/>
        </authorList>
    </citation>
    <scope>NUCLEOTIDE SEQUENCE [LARGE SCALE GENOMIC DNA]</scope>
    <source>
        <strain evidence="2 3">DSM 44889</strain>
    </source>
</reference>
<dbReference type="PANTHER" id="PTHR43441">
    <property type="entry name" value="RIBOSOMAL-PROTEIN-SERINE ACETYLTRANSFERASE"/>
    <property type="match status" value="1"/>
</dbReference>
<dbReference type="PANTHER" id="PTHR43441:SF10">
    <property type="entry name" value="ACETYLTRANSFERASE"/>
    <property type="match status" value="1"/>
</dbReference>
<dbReference type="SUPFAM" id="SSF55729">
    <property type="entry name" value="Acyl-CoA N-acyltransferases (Nat)"/>
    <property type="match status" value="1"/>
</dbReference>
<dbReference type="GO" id="GO:0005737">
    <property type="term" value="C:cytoplasm"/>
    <property type="evidence" value="ECO:0007669"/>
    <property type="project" value="TreeGrafter"/>
</dbReference>
<dbReference type="GO" id="GO:1990189">
    <property type="term" value="F:protein N-terminal-serine acetyltransferase activity"/>
    <property type="evidence" value="ECO:0007669"/>
    <property type="project" value="TreeGrafter"/>
</dbReference>
<evidence type="ECO:0000259" key="1">
    <source>
        <dbReference type="PROSITE" id="PS51186"/>
    </source>
</evidence>
<proteinExistence type="predicted"/>
<accession>A0A316A7A2</accession>
<protein>
    <submittedName>
        <fullName evidence="2">RimJ/RimL family protein N-acetyltransferase</fullName>
    </submittedName>
</protein>
<organism evidence="2 3">
    <name type="scientific">Quadrisphaera granulorum</name>
    <dbReference type="NCBI Taxonomy" id="317664"/>
    <lineage>
        <taxon>Bacteria</taxon>
        <taxon>Bacillati</taxon>
        <taxon>Actinomycetota</taxon>
        <taxon>Actinomycetes</taxon>
        <taxon>Kineosporiales</taxon>
        <taxon>Kineosporiaceae</taxon>
        <taxon>Quadrisphaera</taxon>
    </lineage>
</organism>
<keyword evidence="3" id="KW-1185">Reference proteome</keyword>
<dbReference type="InterPro" id="IPR051908">
    <property type="entry name" value="Ribosomal_N-acetyltransferase"/>
</dbReference>
<dbReference type="GO" id="GO:0008999">
    <property type="term" value="F:protein-N-terminal-alanine acetyltransferase activity"/>
    <property type="evidence" value="ECO:0007669"/>
    <property type="project" value="TreeGrafter"/>
</dbReference>
<evidence type="ECO:0000313" key="3">
    <source>
        <dbReference type="Proteomes" id="UP000245469"/>
    </source>
</evidence>